<dbReference type="Proteomes" id="UP001363151">
    <property type="component" value="Unassembled WGS sequence"/>
</dbReference>
<dbReference type="EMBL" id="JBBJCI010000023">
    <property type="protein sequence ID" value="KAK7254570.1"/>
    <property type="molecule type" value="Genomic_DNA"/>
</dbReference>
<comment type="caution">
    <text evidence="1">The sequence shown here is derived from an EMBL/GenBank/DDBJ whole genome shotgun (WGS) entry which is preliminary data.</text>
</comment>
<organism evidence="1 2">
    <name type="scientific">Aureococcus anophagefferens</name>
    <name type="common">Harmful bloom alga</name>
    <dbReference type="NCBI Taxonomy" id="44056"/>
    <lineage>
        <taxon>Eukaryota</taxon>
        <taxon>Sar</taxon>
        <taxon>Stramenopiles</taxon>
        <taxon>Ochrophyta</taxon>
        <taxon>Pelagophyceae</taxon>
        <taxon>Pelagomonadales</taxon>
        <taxon>Pelagomonadaceae</taxon>
        <taxon>Aureococcus</taxon>
    </lineage>
</organism>
<proteinExistence type="predicted"/>
<protein>
    <submittedName>
        <fullName evidence="1">Uncharacterized protein</fullName>
    </submittedName>
</protein>
<name>A0ABR1GEP1_AURAN</name>
<evidence type="ECO:0000313" key="2">
    <source>
        <dbReference type="Proteomes" id="UP001363151"/>
    </source>
</evidence>
<dbReference type="KEGG" id="aaf:AURANDRAFT_66312"/>
<keyword evidence="2" id="KW-1185">Reference proteome</keyword>
<accession>A0ABR1GEP1</accession>
<sequence>MASHDYVLVGTKDGVLLRDPFSSHPMFQEVLIATPEGAMLDVTTAFHEMQLEQLPIPEQPPASRERRATYPDDALRFPASGNLRFPAKPLPSSPKSVTDTLDAMAPPPPPLKLDGDGTRRVGPSSTRLRGRSVDELISELTARPTADGIDLTALRSGL</sequence>
<evidence type="ECO:0000313" key="1">
    <source>
        <dbReference type="EMBL" id="KAK7254570.1"/>
    </source>
</evidence>
<gene>
    <name evidence="1" type="ORF">SO694_00010029</name>
</gene>
<reference evidence="1 2" key="1">
    <citation type="submission" date="2024-03" db="EMBL/GenBank/DDBJ databases">
        <title>Aureococcus anophagefferens CCMP1851 and Kratosvirus quantuckense: Draft genome of a second virus-susceptible host strain in the model system.</title>
        <authorList>
            <person name="Chase E."/>
            <person name="Truchon A.R."/>
            <person name="Schepens W."/>
            <person name="Wilhelm S.W."/>
        </authorList>
    </citation>
    <scope>NUCLEOTIDE SEQUENCE [LARGE SCALE GENOMIC DNA]</scope>
    <source>
        <strain evidence="1 2">CCMP1851</strain>
    </source>
</reference>